<comment type="caution">
    <text evidence="1">The sequence shown here is derived from an EMBL/GenBank/DDBJ whole genome shotgun (WGS) entry which is preliminary data.</text>
</comment>
<organism evidence="1 2">
    <name type="scientific">Arabidopsis thaliana x Arabidopsis arenosa</name>
    <dbReference type="NCBI Taxonomy" id="1240361"/>
    <lineage>
        <taxon>Eukaryota</taxon>
        <taxon>Viridiplantae</taxon>
        <taxon>Streptophyta</taxon>
        <taxon>Embryophyta</taxon>
        <taxon>Tracheophyta</taxon>
        <taxon>Spermatophyta</taxon>
        <taxon>Magnoliopsida</taxon>
        <taxon>eudicotyledons</taxon>
        <taxon>Gunneridae</taxon>
        <taxon>Pentapetalae</taxon>
        <taxon>rosids</taxon>
        <taxon>malvids</taxon>
        <taxon>Brassicales</taxon>
        <taxon>Brassicaceae</taxon>
        <taxon>Camelineae</taxon>
        <taxon>Arabidopsis</taxon>
    </lineage>
</organism>
<dbReference type="AlphaFoldDB" id="A0A8T1YTX6"/>
<name>A0A8T1YTX6_9BRAS</name>
<protein>
    <submittedName>
        <fullName evidence="1">Uncharacterized protein</fullName>
    </submittedName>
</protein>
<keyword evidence="2" id="KW-1185">Reference proteome</keyword>
<gene>
    <name evidence="1" type="ORF">ISN45_Aa06g004620</name>
</gene>
<evidence type="ECO:0000313" key="1">
    <source>
        <dbReference type="EMBL" id="KAG7549598.1"/>
    </source>
</evidence>
<dbReference type="EMBL" id="JAEFBK010000011">
    <property type="protein sequence ID" value="KAG7549600.1"/>
    <property type="molecule type" value="Genomic_DNA"/>
</dbReference>
<accession>A0A8T1YTX6</accession>
<dbReference type="EMBL" id="JAEFBK010000011">
    <property type="protein sequence ID" value="KAG7549599.1"/>
    <property type="molecule type" value="Genomic_DNA"/>
</dbReference>
<evidence type="ECO:0000313" key="2">
    <source>
        <dbReference type="Proteomes" id="UP000694240"/>
    </source>
</evidence>
<reference evidence="1 2" key="1">
    <citation type="submission" date="2020-12" db="EMBL/GenBank/DDBJ databases">
        <title>Concerted genomic and epigenomic changes stabilize Arabidopsis allopolyploids.</title>
        <authorList>
            <person name="Chen Z."/>
        </authorList>
    </citation>
    <scope>NUCLEOTIDE SEQUENCE [LARGE SCALE GENOMIC DNA]</scope>
    <source>
        <strain evidence="1">Allo738</strain>
        <tissue evidence="1">Leaf</tissue>
    </source>
</reference>
<sequence>MILREGTPFESKILGTSLFPCFYVFRCLSLESGDVKNHIVTIERGRERERRSLGFCSSSDPFLLILSQFPPSMAACSSSVRSDSLDAPLLLSNSSYAFIANTGWCGELLLSKALIFHLRICN</sequence>
<dbReference type="Proteomes" id="UP000694240">
    <property type="component" value="Chromosome 11"/>
</dbReference>
<dbReference type="EMBL" id="JAEFBK010000011">
    <property type="protein sequence ID" value="KAG7549598.1"/>
    <property type="molecule type" value="Genomic_DNA"/>
</dbReference>
<proteinExistence type="predicted"/>